<feature type="region of interest" description="Disordered" evidence="1">
    <location>
        <begin position="1142"/>
        <end position="1162"/>
    </location>
</feature>
<organism evidence="2 3">
    <name type="scientific">Blyttiomyces helicus</name>
    <dbReference type="NCBI Taxonomy" id="388810"/>
    <lineage>
        <taxon>Eukaryota</taxon>
        <taxon>Fungi</taxon>
        <taxon>Fungi incertae sedis</taxon>
        <taxon>Chytridiomycota</taxon>
        <taxon>Chytridiomycota incertae sedis</taxon>
        <taxon>Chytridiomycetes</taxon>
        <taxon>Chytridiomycetes incertae sedis</taxon>
        <taxon>Blyttiomyces</taxon>
    </lineage>
</organism>
<feature type="compositionally biased region" description="Low complexity" evidence="1">
    <location>
        <begin position="817"/>
        <end position="829"/>
    </location>
</feature>
<feature type="region of interest" description="Disordered" evidence="1">
    <location>
        <begin position="1950"/>
        <end position="1974"/>
    </location>
</feature>
<name>A0A4P9WNS1_9FUNG</name>
<feature type="compositionally biased region" description="Low complexity" evidence="1">
    <location>
        <begin position="234"/>
        <end position="248"/>
    </location>
</feature>
<evidence type="ECO:0000256" key="1">
    <source>
        <dbReference type="SAM" id="MobiDB-lite"/>
    </source>
</evidence>
<feature type="compositionally biased region" description="Basic and acidic residues" evidence="1">
    <location>
        <begin position="1265"/>
        <end position="1279"/>
    </location>
</feature>
<evidence type="ECO:0000313" key="3">
    <source>
        <dbReference type="Proteomes" id="UP000269721"/>
    </source>
</evidence>
<sequence>MLGDRRHTGDTGWKLLAHIRCCLRALPPTALLAVHRAVADATSSRTPKSLFDSILRRLAGWRAGEVTDLNKATLLLDLFEQHAISERVTRVEDILYLLNNRASLNIGKFSVTVVEYGNEGNSLEVGPLSLDLRSGVVERGDGPIGEAIDAAAGGSGRRTTSKGKEPAEPTRPVSSNPDVILAGKLVDVRAAAKIDRVEVDLNPNLFGFVRHALRVSRWFEKKLLARDSSPPVRPSATPGPSATASSSSVAYDPAGTSVLAALRFAFSGSAVVDEVTLTANAHNLAAKAKITGVQVSMVHIGKEKGLSLGVSARESPSKRQQSSSSSDPTPQRLLNTTVGSIVQVRVSIFERRFRNSSGTSPADRTVLIMVDIGGVSGSASISTPLGGAGPADAGLKLSVAAVIRTISLTLPRSLLKLHAFLERWGDEELPRYDFLFNKLVQEWGPDESHASAVGGLAPEAPATPSAPPFASMSFQLLLGDLTIQSDLLATLRFAYEACNLLIVLDQDECRPKAAASGERRSGSSRKTSMAAATDIKTNYSARLGSHLIKFLAHDASAASTAWTAASTDWTQFAMPAVSSQGCILQPAPWALHDSATPPLVTPASRTTRVEATLAVDVIEATLNVSIIDQLITTQSVLGGELNDILDVLTFYSRRRAQGAAAARAVGGASSSADHGARPDMLFLYALKITAQGLRLSFESPDTVTVFESGTFGGFLMNLPKESRRPAPGALPAQNSSVGSAASAIGPKLRWRFAASRFSVGLVDNVATRTQLRPVAYVALDFTMQNYSPGGVGAQDASASLPADEAGRSSNLPRDTSRNSLATGSSSSLLGMVDDDGDDESGTIEAFYVRFHKIHAVLQPMAIGRLMETALYFKSNLEWRSQLKAREMAKIKENTNRFLRGINAPIPDKQKSRSFLDDKMIDIVVTHIGAAIPLQDAQGVIAARSAGTVGGGAADGSRRDAVPPAFVASARSICFSNKRIKTSRGSISDLCVNFVPAFDQGTERHFAQWEVAVDNKILLRDVNATFVQRDGGPGNTVTRFGVDAGIKGFELEVDAGIAGYVNRLGEIIEAGRETIVAAAPLAPPPGSAAASVSPAVSASTASPSASSPATMKDEEPGRVETVRFELDGRFEFQEGVCRIVSGGGKGRGPPFSRQSHRSKPTSVEELSVHALTLPGITLLTKGRTFIGDTPPPECHISAGNDARALHIELVIHPSDNVLHPSILIFFRDVLGNLNVSRKRKALEAGDAGDETPAAPDPSDAHSQPSKAEESAEPESEKDAAAAEAMAAYRRHNITFYLCLLETKVSLSCQPASKVICALYLKEASFFFSFVPKGHPAAGRQFLSCTGNILETSGSLRHAFSPEDCLKGSVRRVTFNITMVEERYDRTYAIELGVPSVEASLNVRHLQDFFLFERMWFSPSIGAGSAPNGDASFRSSAASSSTSLSNIASSQRPSRSLLQLSRVALAKANTFYDSVRAVVRLNEAVLSADLGQAIGKMTITVASIVGSGRASWTPDAFEERVASLAVESIASRGEGRFSGSAAISGIHCAIAGRNARLMPALPDGSHSGTEITIRIDHVGSQLQYQYERILIFEMSPISASVMDRWRFGDAGTKVEIEVEALVESIRLIISRRTLPTFIHMFHRLKAVVEEKRSMEMHMAAGAAAGAGGGTDAALPATGAATVRPTSAAEIPLAATPLLRSAVANALKAGAGGMLPPAPPHGFFNLHGMNVDVSARVRITLSDAFIALTRYNFRDPDCAQILASGIELRYVQRPASRTTGNETISVNLGGFRVRKCTSKPISQTEERTWTSQQWFTFMTASAAKNVAVVPSVVMRMTARTLVLPGDVLDAFARRVEFSFRTDFGGNIDVALNYGLYKYLQDLAALYAKAITTAGELDIDDPAGRVTTGTGAFGPAGPSLAPGLATSSFATSGTAPIPSSAAVSSNIAGSGSSSLRPAPAFPTPSSPSTSPHSAAISSDAASSSTNAAGAELELAFVLVGELVFDPHLKITGDATPWDWVELIGGHKEKVPKLLHQFVTINVRDLHDGIGELYARIFVLPVVAVEGAATFGSEKGKAA</sequence>
<dbReference type="PANTHER" id="PTHR32085">
    <property type="entry name" value="PROTEIN CSF1"/>
    <property type="match status" value="1"/>
</dbReference>
<evidence type="ECO:0000313" key="2">
    <source>
        <dbReference type="EMBL" id="RKO93348.1"/>
    </source>
</evidence>
<dbReference type="GO" id="GO:0006113">
    <property type="term" value="P:fermentation"/>
    <property type="evidence" value="ECO:0007669"/>
    <property type="project" value="InterPro"/>
</dbReference>
<protein>
    <submittedName>
        <fullName evidence="2">Uncharacterized protein</fullName>
    </submittedName>
</protein>
<dbReference type="PANTHER" id="PTHR32085:SF3">
    <property type="entry name" value="PROTEIN CSF1"/>
    <property type="match status" value="1"/>
</dbReference>
<dbReference type="Proteomes" id="UP000269721">
    <property type="component" value="Unassembled WGS sequence"/>
</dbReference>
<gene>
    <name evidence="2" type="ORF">BDK51DRAFT_39419</name>
</gene>
<feature type="region of interest" description="Disordered" evidence="1">
    <location>
        <begin position="1082"/>
        <end position="1116"/>
    </location>
</feature>
<proteinExistence type="predicted"/>
<feature type="region of interest" description="Disordered" evidence="1">
    <location>
        <begin position="226"/>
        <end position="248"/>
    </location>
</feature>
<accession>A0A4P9WNS1</accession>
<reference evidence="3" key="1">
    <citation type="journal article" date="2018" name="Nat. Microbiol.">
        <title>Leveraging single-cell genomics to expand the fungal tree of life.</title>
        <authorList>
            <person name="Ahrendt S.R."/>
            <person name="Quandt C.A."/>
            <person name="Ciobanu D."/>
            <person name="Clum A."/>
            <person name="Salamov A."/>
            <person name="Andreopoulos B."/>
            <person name="Cheng J.F."/>
            <person name="Woyke T."/>
            <person name="Pelin A."/>
            <person name="Henrissat B."/>
            <person name="Reynolds N.K."/>
            <person name="Benny G.L."/>
            <person name="Smith M.E."/>
            <person name="James T.Y."/>
            <person name="Grigoriev I.V."/>
        </authorList>
    </citation>
    <scope>NUCLEOTIDE SEQUENCE [LARGE SCALE GENOMIC DNA]</scope>
</reference>
<feature type="region of interest" description="Disordered" evidence="1">
    <location>
        <begin position="1242"/>
        <end position="1282"/>
    </location>
</feature>
<dbReference type="OrthoDB" id="10051416at2759"/>
<dbReference type="GO" id="GO:0016020">
    <property type="term" value="C:membrane"/>
    <property type="evidence" value="ECO:0007669"/>
    <property type="project" value="InterPro"/>
</dbReference>
<keyword evidence="3" id="KW-1185">Reference proteome</keyword>
<feature type="region of interest" description="Disordered" evidence="1">
    <location>
        <begin position="308"/>
        <end position="333"/>
    </location>
</feature>
<dbReference type="InterPro" id="IPR029636">
    <property type="entry name" value="Csf1"/>
</dbReference>
<feature type="compositionally biased region" description="Low complexity" evidence="1">
    <location>
        <begin position="1962"/>
        <end position="1974"/>
    </location>
</feature>
<feature type="region of interest" description="Disordered" evidence="1">
    <location>
        <begin position="792"/>
        <end position="834"/>
    </location>
</feature>
<feature type="compositionally biased region" description="Low complexity" evidence="1">
    <location>
        <begin position="318"/>
        <end position="332"/>
    </location>
</feature>
<feature type="region of interest" description="Disordered" evidence="1">
    <location>
        <begin position="147"/>
        <end position="176"/>
    </location>
</feature>
<dbReference type="EMBL" id="KZ994276">
    <property type="protein sequence ID" value="RKO93348.1"/>
    <property type="molecule type" value="Genomic_DNA"/>
</dbReference>
<feature type="compositionally biased region" description="Low complexity" evidence="1">
    <location>
        <begin position="1086"/>
        <end position="1108"/>
    </location>
</feature>